<comment type="caution">
    <text evidence="2">The sequence shown here is derived from an EMBL/GenBank/DDBJ whole genome shotgun (WGS) entry which is preliminary data.</text>
</comment>
<evidence type="ECO:0000313" key="3">
    <source>
        <dbReference type="Proteomes" id="UP001352263"/>
    </source>
</evidence>
<evidence type="ECO:0000256" key="1">
    <source>
        <dbReference type="SAM" id="Phobius"/>
    </source>
</evidence>
<dbReference type="InterPro" id="IPR005625">
    <property type="entry name" value="PepSY-ass_TM"/>
</dbReference>
<evidence type="ECO:0000313" key="2">
    <source>
        <dbReference type="EMBL" id="MEC4720074.1"/>
    </source>
</evidence>
<sequence length="518" mass="58415">MAIGTNAKRCVFLIHRWTGVGMCILLALWFGSGIVMLFVGYPKLTPWERLGALPPLAHPNCCISPEAALAHSSKPEDVREIVLTSIRNTPHYVLREGDGSHTVIDALNGTSQSRVNGDVALAGAKAFMPDALSQYVGSIQEDRWTHSRGLDSHRPLHMIQMHDAESTRVYVSSATGQVVLDLPRYERLWNYAGAWLHWLYMLRNQSVDPVWTWTVIVISAIGVLTALTGVLNGIWRWRFSGVYKNGGKSPFRDAAMRWHHVLGLSFGTVLFLWIFSGLMSMNPLGIFDAKQLKPDAARYHGGSPAMLRPIVDITDALSRLTAEKFEPRELEWRVLNGTPYIVARDGTGDTRLLLSARGGITTTTSWSEQDITDAAMNLFAAPVSSHEKIEYYDLYYYKRAEASMYGSNERKLPVIRFKYDDPEETWVYVDMHTGRVELSVDRSQRLGRWLFNLMHSWDLPALLDARWWREILLVLLSLGGFVLSSTGLVISVRRIKQWIRQANPDKAIETGPGHARKP</sequence>
<dbReference type="PANTHER" id="PTHR34219">
    <property type="entry name" value="IRON-REGULATED INNER MEMBRANE PROTEIN-RELATED"/>
    <property type="match status" value="1"/>
</dbReference>
<dbReference type="Proteomes" id="UP001352263">
    <property type="component" value="Unassembled WGS sequence"/>
</dbReference>
<dbReference type="PANTHER" id="PTHR34219:SF6">
    <property type="entry name" value="BLR3280 PROTEIN"/>
    <property type="match status" value="1"/>
</dbReference>
<name>A0ABU6JAA4_9BURK</name>
<dbReference type="RefSeq" id="WP_326506789.1">
    <property type="nucleotide sequence ID" value="NZ_JAWIIV010000009.1"/>
</dbReference>
<feature type="transmembrane region" description="Helical" evidence="1">
    <location>
        <begin position="20"/>
        <end position="41"/>
    </location>
</feature>
<protein>
    <submittedName>
        <fullName evidence="2">PepSY domain-containing protein</fullName>
    </submittedName>
</protein>
<dbReference type="EMBL" id="JAWIIV010000009">
    <property type="protein sequence ID" value="MEC4720074.1"/>
    <property type="molecule type" value="Genomic_DNA"/>
</dbReference>
<keyword evidence="1" id="KW-1133">Transmembrane helix</keyword>
<organism evidence="2 3">
    <name type="scientific">Noviherbaspirillum album</name>
    <dbReference type="NCBI Taxonomy" id="3080276"/>
    <lineage>
        <taxon>Bacteria</taxon>
        <taxon>Pseudomonadati</taxon>
        <taxon>Pseudomonadota</taxon>
        <taxon>Betaproteobacteria</taxon>
        <taxon>Burkholderiales</taxon>
        <taxon>Oxalobacteraceae</taxon>
        <taxon>Noviherbaspirillum</taxon>
    </lineage>
</organism>
<keyword evidence="3" id="KW-1185">Reference proteome</keyword>
<feature type="transmembrane region" description="Helical" evidence="1">
    <location>
        <begin position="471"/>
        <end position="492"/>
    </location>
</feature>
<keyword evidence="1" id="KW-0472">Membrane</keyword>
<dbReference type="Pfam" id="PF03929">
    <property type="entry name" value="PepSY_TM"/>
    <property type="match status" value="1"/>
</dbReference>
<feature type="transmembrane region" description="Helical" evidence="1">
    <location>
        <begin position="256"/>
        <end position="275"/>
    </location>
</feature>
<proteinExistence type="predicted"/>
<feature type="transmembrane region" description="Helical" evidence="1">
    <location>
        <begin position="210"/>
        <end position="235"/>
    </location>
</feature>
<keyword evidence="1" id="KW-0812">Transmembrane</keyword>
<reference evidence="2 3" key="1">
    <citation type="submission" date="2023-10" db="EMBL/GenBank/DDBJ databases">
        <title>Noviherbaspirillum sp. CPCC 100848 genome assembly.</title>
        <authorList>
            <person name="Li X.Y."/>
            <person name="Fang X.M."/>
        </authorList>
    </citation>
    <scope>NUCLEOTIDE SEQUENCE [LARGE SCALE GENOMIC DNA]</scope>
    <source>
        <strain evidence="2 3">CPCC 100848</strain>
    </source>
</reference>
<accession>A0ABU6JAA4</accession>
<gene>
    <name evidence="2" type="ORF">RY831_13000</name>
</gene>